<evidence type="ECO:0000256" key="4">
    <source>
        <dbReference type="ARBA" id="ARBA00022840"/>
    </source>
</evidence>
<dbReference type="PANTHER" id="PTHR42734:SF19">
    <property type="entry name" value="IRON COMPOUNDS ABC TRANSPORTER, ATP-BINDING PROTEIN"/>
    <property type="match status" value="1"/>
</dbReference>
<dbReference type="FunFam" id="3.40.50.300:FF:000134">
    <property type="entry name" value="Iron-enterobactin ABC transporter ATP-binding protein"/>
    <property type="match status" value="1"/>
</dbReference>
<proteinExistence type="inferred from homology"/>
<dbReference type="Proteomes" id="UP000266313">
    <property type="component" value="Chromosome"/>
</dbReference>
<dbReference type="Gene3D" id="3.40.50.300">
    <property type="entry name" value="P-loop containing nucleotide triphosphate hydrolases"/>
    <property type="match status" value="1"/>
</dbReference>
<evidence type="ECO:0000256" key="2">
    <source>
        <dbReference type="ARBA" id="ARBA00022448"/>
    </source>
</evidence>
<evidence type="ECO:0000256" key="1">
    <source>
        <dbReference type="ARBA" id="ARBA00005417"/>
    </source>
</evidence>
<dbReference type="PROSITE" id="PS50893">
    <property type="entry name" value="ABC_TRANSPORTER_2"/>
    <property type="match status" value="1"/>
</dbReference>
<dbReference type="InterPro" id="IPR027417">
    <property type="entry name" value="P-loop_NTPase"/>
</dbReference>
<dbReference type="KEGG" id="mmai:sS8_3116"/>
<dbReference type="CDD" id="cd03214">
    <property type="entry name" value="ABC_Iron-Siderophores_B12_Hemin"/>
    <property type="match status" value="1"/>
</dbReference>
<feature type="domain" description="ABC transporter" evidence="5">
    <location>
        <begin position="4"/>
        <end position="239"/>
    </location>
</feature>
<keyword evidence="7" id="KW-1185">Reference proteome</keyword>
<dbReference type="InterPro" id="IPR050153">
    <property type="entry name" value="Metal_Ion_Import_ABC"/>
</dbReference>
<dbReference type="SMART" id="SM00382">
    <property type="entry name" value="AAA"/>
    <property type="match status" value="1"/>
</dbReference>
<comment type="similarity">
    <text evidence="1">Belongs to the ABC transporter superfamily.</text>
</comment>
<dbReference type="InterPro" id="IPR003439">
    <property type="entry name" value="ABC_transporter-like_ATP-bd"/>
</dbReference>
<organism evidence="6 7">
    <name type="scientific">Methylocaldum marinum</name>
    <dbReference type="NCBI Taxonomy" id="1432792"/>
    <lineage>
        <taxon>Bacteria</taxon>
        <taxon>Pseudomonadati</taxon>
        <taxon>Pseudomonadota</taxon>
        <taxon>Gammaproteobacteria</taxon>
        <taxon>Methylococcales</taxon>
        <taxon>Methylococcaceae</taxon>
        <taxon>Methylocaldum</taxon>
    </lineage>
</organism>
<dbReference type="EMBL" id="AP017928">
    <property type="protein sequence ID" value="BBA35059.1"/>
    <property type="molecule type" value="Genomic_DNA"/>
</dbReference>
<gene>
    <name evidence="6" type="ORF">sS8_3116</name>
</gene>
<accession>A0A250KZ44</accession>
<evidence type="ECO:0000313" key="6">
    <source>
        <dbReference type="EMBL" id="BBA35059.1"/>
    </source>
</evidence>
<dbReference type="InterPro" id="IPR017871">
    <property type="entry name" value="ABC_transporter-like_CS"/>
</dbReference>
<dbReference type="PANTHER" id="PTHR42734">
    <property type="entry name" value="METAL TRANSPORT SYSTEM ATP-BINDING PROTEIN TM_0124-RELATED"/>
    <property type="match status" value="1"/>
</dbReference>
<evidence type="ECO:0000256" key="3">
    <source>
        <dbReference type="ARBA" id="ARBA00022741"/>
    </source>
</evidence>
<dbReference type="Pfam" id="PF00005">
    <property type="entry name" value="ABC_tran"/>
    <property type="match status" value="1"/>
</dbReference>
<reference evidence="6 7" key="1">
    <citation type="submission" date="2016-12" db="EMBL/GenBank/DDBJ databases">
        <title>Genome sequencing of Methylocaldum marinum.</title>
        <authorList>
            <person name="Takeuchi M."/>
            <person name="Kamagata Y."/>
            <person name="Hiraoka S."/>
            <person name="Oshima K."/>
            <person name="Hattori M."/>
            <person name="Iwasaki W."/>
        </authorList>
    </citation>
    <scope>NUCLEOTIDE SEQUENCE [LARGE SCALE GENOMIC DNA]</scope>
    <source>
        <strain evidence="6 7">S8</strain>
    </source>
</reference>
<name>A0A250KZ44_9GAMM</name>
<dbReference type="SUPFAM" id="SSF52540">
    <property type="entry name" value="P-loop containing nucleoside triphosphate hydrolases"/>
    <property type="match status" value="1"/>
</dbReference>
<keyword evidence="2" id="KW-0813">Transport</keyword>
<evidence type="ECO:0000313" key="7">
    <source>
        <dbReference type="Proteomes" id="UP000266313"/>
    </source>
</evidence>
<dbReference type="InterPro" id="IPR003593">
    <property type="entry name" value="AAA+_ATPase"/>
</dbReference>
<keyword evidence="3" id="KW-0547">Nucleotide-binding</keyword>
<dbReference type="RefSeq" id="WP_197716535.1">
    <property type="nucleotide sequence ID" value="NZ_AP017928.1"/>
</dbReference>
<dbReference type="GO" id="GO:0005524">
    <property type="term" value="F:ATP binding"/>
    <property type="evidence" value="ECO:0007669"/>
    <property type="project" value="UniProtKB-KW"/>
</dbReference>
<sequence>MMALEARNIVFGYGDREVLSGVSVQVEAGKVVSLLGPNGTGKSTLLKILLGIKRPAKGEVRLDGTPLARIAPREYARSVAYVPQLHNATFPYTVFDVVLMGRMPHTGFFSGYPKRDRQLAEEALERLSLGHLKTRPYLEISGGERQLALIARALAQEARIFILDEPVGGLDYGNQLRLLERIRALAREGYAFIQSTHFPEHALLVSDRVLLLNGGRIVAEGNPVDVITPENIYRLYGVEVDMVRLGDAYSACVPRFCADRSREHRFARKK</sequence>
<dbReference type="AlphaFoldDB" id="A0A250KZ44"/>
<keyword evidence="4" id="KW-0067">ATP-binding</keyword>
<dbReference type="GO" id="GO:0016887">
    <property type="term" value="F:ATP hydrolysis activity"/>
    <property type="evidence" value="ECO:0007669"/>
    <property type="project" value="InterPro"/>
</dbReference>
<evidence type="ECO:0000259" key="5">
    <source>
        <dbReference type="PROSITE" id="PS50893"/>
    </source>
</evidence>
<protein>
    <recommendedName>
        <fullName evidence="5">ABC transporter domain-containing protein</fullName>
    </recommendedName>
</protein>
<dbReference type="PROSITE" id="PS00211">
    <property type="entry name" value="ABC_TRANSPORTER_1"/>
    <property type="match status" value="1"/>
</dbReference>